<feature type="non-terminal residue" evidence="1">
    <location>
        <position position="80"/>
    </location>
</feature>
<protein>
    <submittedName>
        <fullName evidence="1">Uncharacterized protein</fullName>
    </submittedName>
</protein>
<gene>
    <name evidence="1" type="ORF">NERG_02602</name>
</gene>
<proteinExistence type="predicted"/>
<evidence type="ECO:0000313" key="1">
    <source>
        <dbReference type="EMBL" id="EHY64356.1"/>
    </source>
</evidence>
<name>H8ZG81_NEMA1</name>
<dbReference type="AlphaFoldDB" id="H8ZG81"/>
<accession>H8ZG81</accession>
<sequence length="80" mass="9262">VYVHTLGVYSCIYRNIKNNKILKYSLCCIGRIKENKRKCGQTQEKTKGAESAYIERTQIHRQFYQGKLSDIDKCGQGSKQ</sequence>
<organism evidence="1">
    <name type="scientific">Nematocida ausubeli (strain ATCC PRA-371 / ERTm2)</name>
    <name type="common">Nematode killer fungus</name>
    <dbReference type="NCBI Taxonomy" id="1913371"/>
    <lineage>
        <taxon>Eukaryota</taxon>
        <taxon>Fungi</taxon>
        <taxon>Fungi incertae sedis</taxon>
        <taxon>Microsporidia</taxon>
        <taxon>Nematocida</taxon>
    </lineage>
</organism>
<reference evidence="1" key="1">
    <citation type="submission" date="2011-03" db="EMBL/GenBank/DDBJ databases">
        <title>The Genome Sequence of Nematocida sp1 strain ERTm2.</title>
        <authorList>
            <consortium name="The Broad Institute Genome Sequencing Platform"/>
            <consortium name="The Broad Institute Genome Sequencing Center for Infectious Disease"/>
            <person name="Cuomo C."/>
            <person name="Troemel E."/>
            <person name="Young S.K."/>
            <person name="Zeng Q."/>
            <person name="Gargeya S."/>
            <person name="Fitzgerald M."/>
            <person name="Haas B."/>
            <person name="Abouelleil A."/>
            <person name="Alvarado L."/>
            <person name="Arachchi H.M."/>
            <person name="Berlin A."/>
            <person name="Brown A."/>
            <person name="Chapman S.B."/>
            <person name="Chen Z."/>
            <person name="Dunbar C."/>
            <person name="Freedman E."/>
            <person name="Gearin G."/>
            <person name="Gellesch M."/>
            <person name="Goldberg J."/>
            <person name="Griggs A."/>
            <person name="Gujja S."/>
            <person name="Heilman E.R."/>
            <person name="Heiman D."/>
            <person name="Howarth C."/>
            <person name="Larson L."/>
            <person name="Lui A."/>
            <person name="MacDonald P.J.P."/>
            <person name="Mehta T."/>
            <person name="Montmayeur A."/>
            <person name="Murphy C."/>
            <person name="Neiman D."/>
            <person name="Pearson M."/>
            <person name="Priest M."/>
            <person name="Roberts A."/>
            <person name="Saif S."/>
            <person name="Shea T."/>
            <person name="Shenoy N."/>
            <person name="Sisk P."/>
            <person name="Stolte C."/>
            <person name="Sykes S."/>
            <person name="White J."/>
            <person name="Yandava C."/>
            <person name="Wortman J."/>
            <person name="Nusbaum C."/>
            <person name="Birren B."/>
        </authorList>
    </citation>
    <scope>NUCLEOTIDE SEQUENCE</scope>
    <source>
        <strain evidence="1">ERTm2</strain>
    </source>
</reference>
<dbReference type="EMBL" id="JH604645">
    <property type="protein sequence ID" value="EHY64356.1"/>
    <property type="molecule type" value="Genomic_DNA"/>
</dbReference>
<feature type="non-terminal residue" evidence="1">
    <location>
        <position position="1"/>
    </location>
</feature>
<dbReference type="HOGENOM" id="CLU_2596611_0_0_1"/>
<dbReference type="Proteomes" id="UP000005622">
    <property type="component" value="Unassembled WGS sequence"/>
</dbReference>